<dbReference type="STRING" id="1280950.HJO_04655"/>
<evidence type="ECO:0000256" key="14">
    <source>
        <dbReference type="HAMAP-Rule" id="MF_01520"/>
    </source>
</evidence>
<dbReference type="SUPFAM" id="SSF69765">
    <property type="entry name" value="IpsF-like"/>
    <property type="match status" value="1"/>
</dbReference>
<dbReference type="HAMAP" id="MF_00108">
    <property type="entry name" value="IspD"/>
    <property type="match status" value="1"/>
</dbReference>
<feature type="binding site" evidence="14">
    <location>
        <position position="358"/>
    </location>
    <ligand>
        <name>4-CDP-2-C-methyl-D-erythritol 2-phosphate</name>
        <dbReference type="ChEBI" id="CHEBI:57919"/>
    </ligand>
</feature>
<dbReference type="Gene3D" id="3.90.550.10">
    <property type="entry name" value="Spore Coat Polysaccharide Biosynthesis Protein SpsA, Chain A"/>
    <property type="match status" value="1"/>
</dbReference>
<accession>A0A059FVE3</accession>
<comment type="caution">
    <text evidence="16">The sequence shown here is derived from an EMBL/GenBank/DDBJ whole genome shotgun (WGS) entry which is preliminary data.</text>
</comment>
<dbReference type="HAMAP" id="MF_01520">
    <property type="entry name" value="IspDF"/>
    <property type="match status" value="1"/>
</dbReference>
<evidence type="ECO:0000256" key="10">
    <source>
        <dbReference type="ARBA" id="ARBA00022723"/>
    </source>
</evidence>
<dbReference type="InterPro" id="IPR020555">
    <property type="entry name" value="MECDP_synthase_CS"/>
</dbReference>
<feature type="binding site" evidence="14">
    <location>
        <position position="227"/>
    </location>
    <ligand>
        <name>a divalent metal cation</name>
        <dbReference type="ChEBI" id="CHEBI:60240"/>
    </ligand>
</feature>
<reference evidence="16 17" key="1">
    <citation type="journal article" date="2014" name="Antonie Van Leeuwenhoek">
        <title>Hyphomonas beringensis sp. nov. and Hyphomonas chukchiensis sp. nov., isolated from surface seawater of the Bering Sea and Chukchi Sea.</title>
        <authorList>
            <person name="Li C."/>
            <person name="Lai Q."/>
            <person name="Li G."/>
            <person name="Dong C."/>
            <person name="Wang J."/>
            <person name="Liao Y."/>
            <person name="Shao Z."/>
        </authorList>
    </citation>
    <scope>NUCLEOTIDE SEQUENCE [LARGE SCALE GENOMIC DNA]</scope>
    <source>
        <strain evidence="16 17">MHS-2</strain>
    </source>
</reference>
<name>A0A059FVE3_9PROT</name>
<dbReference type="InterPro" id="IPR029044">
    <property type="entry name" value="Nucleotide-diphossugar_trans"/>
</dbReference>
<evidence type="ECO:0000256" key="5">
    <source>
        <dbReference type="ARBA" id="ARBA00004787"/>
    </source>
</evidence>
<keyword evidence="9 14" id="KW-0548">Nucleotidyltransferase</keyword>
<comment type="function">
    <text evidence="14">Bifunctional enzyme that catalyzes the formation of 4-diphosphocytidyl-2-C-methyl-D-erythritol from CTP and 2-C-methyl-D-erythritol 4-phosphate (MEP) (IspD), and catalyzes the conversion of 4-diphosphocytidyl-2-C-methyl-D-erythritol 2-phosphate (CDP-ME2P) to 2-C-methyl-D-erythritol 2,4-cyclodiphosphate (ME-CPP) with a corresponding release of cytidine 5-monophosphate (CMP) (IspF).</text>
</comment>
<dbReference type="Proteomes" id="UP000025171">
    <property type="component" value="Unassembled WGS sequence"/>
</dbReference>
<dbReference type="PATRIC" id="fig|1280950.3.peg.947"/>
<feature type="binding site" evidence="14">
    <location>
        <position position="361"/>
    </location>
    <ligand>
        <name>4-CDP-2-C-methyl-D-erythritol 2-phosphate</name>
        <dbReference type="ChEBI" id="CHEBI:57919"/>
    </ligand>
</feature>
<dbReference type="eggNOG" id="COG0245">
    <property type="taxonomic scope" value="Bacteria"/>
</dbReference>
<dbReference type="Pfam" id="PF02542">
    <property type="entry name" value="YgbB"/>
    <property type="match status" value="1"/>
</dbReference>
<dbReference type="EC" id="4.6.1.12" evidence="14"/>
<dbReference type="HAMAP" id="MF_00107">
    <property type="entry name" value="IspF"/>
    <property type="match status" value="1"/>
</dbReference>
<comment type="caution">
    <text evidence="14">Lacks conserved residue(s) required for the propagation of feature annotation.</text>
</comment>
<dbReference type="EMBL" id="ARYK01000001">
    <property type="protein sequence ID" value="KCZ94639.1"/>
    <property type="molecule type" value="Genomic_DNA"/>
</dbReference>
<dbReference type="Pfam" id="PF01128">
    <property type="entry name" value="IspD"/>
    <property type="match status" value="1"/>
</dbReference>
<dbReference type="Gene3D" id="3.30.1330.50">
    <property type="entry name" value="2-C-methyl-D-erythritol 2,4-cyclodiphosphate synthase"/>
    <property type="match status" value="1"/>
</dbReference>
<feature type="site" description="Positions MEP for the nucleophilic attack" evidence="14">
    <location>
        <position position="146"/>
    </location>
</feature>
<dbReference type="AlphaFoldDB" id="A0A059FVE3"/>
<dbReference type="InterPro" id="IPR001228">
    <property type="entry name" value="IspD"/>
</dbReference>
<dbReference type="GO" id="GO:0050518">
    <property type="term" value="F:2-C-methyl-D-erythritol 4-phosphate cytidylyltransferase activity"/>
    <property type="evidence" value="ECO:0007669"/>
    <property type="project" value="UniProtKB-UniRule"/>
</dbReference>
<dbReference type="PANTHER" id="PTHR43181">
    <property type="entry name" value="2-C-METHYL-D-ERYTHRITOL 2,4-CYCLODIPHOSPHATE SYNTHASE, CHLOROPLASTIC"/>
    <property type="match status" value="1"/>
</dbReference>
<dbReference type="NCBIfam" id="TIGR00151">
    <property type="entry name" value="ispF"/>
    <property type="match status" value="1"/>
</dbReference>
<dbReference type="InterPro" id="IPR003526">
    <property type="entry name" value="MECDP_synthase"/>
</dbReference>
<comment type="cofactor">
    <cofactor evidence="3 14">
        <name>a divalent metal cation</name>
        <dbReference type="ChEBI" id="CHEBI:60240"/>
    </cofactor>
</comment>
<dbReference type="InterPro" id="IPR036571">
    <property type="entry name" value="MECDP_synthase_sf"/>
</dbReference>
<gene>
    <name evidence="14" type="primary">ispDF</name>
    <name evidence="16" type="ORF">HJO_04655</name>
</gene>
<comment type="pathway">
    <text evidence="5 14">Isoprenoid biosynthesis; isopentenyl diphosphate biosynthesis via DXP pathway; isopentenyl diphosphate from 1-deoxy-D-xylulose 5-phosphate: step 2/6.</text>
</comment>
<feature type="binding site" evidence="14">
    <location>
        <begin position="351"/>
        <end position="354"/>
    </location>
    <ligand>
        <name>4-CDP-2-C-methyl-D-erythritol 2-phosphate</name>
        <dbReference type="ChEBI" id="CHEBI:57919"/>
    </ligand>
</feature>
<comment type="similarity">
    <text evidence="7">Belongs to the IspD/TarI cytidylyltransferase family. IspD subfamily.</text>
</comment>
<comment type="similarity">
    <text evidence="14">In the C-terminal section; belongs to the IspF family.</text>
</comment>
<keyword evidence="12 14" id="KW-0456">Lyase</keyword>
<sequence>MELATAVIVAGGRGKRSGRASPKQLETLLGRRIIDWSIEALLTHPGIGQVVVVGDEAVMPHGGGMGVKRVDGGDSRTQSVRNGLAGIDSGALSPVLIHDAARPGISQAMITALLEALADADGVAPALPVPDALKMVKGETTVTVARDGLFRVQTPQAFRLGAIRDALAAAGDDLVDDLAAMEAAGGRIKLIPGDPLLHKITYPEDFEMVARLMTPAASVPRVGKGFDVHAFEPGDHVTLCGVQIAHTAQLKGHSDADAGWHALTDAIFGAVALGDIGDHFPPSDGRWKDADSAVFLAEAVRLAEAEGYVLTSCDITIICESPKVKPHREAMRARTAALLSLPLTAVSVKATTTEGLGFTGRREGIAAEAIAVLVPKPGPR</sequence>
<comment type="catalytic activity">
    <reaction evidence="2 14">
        <text>2-C-methyl-D-erythritol 4-phosphate + CTP + H(+) = 4-CDP-2-C-methyl-D-erythritol + diphosphate</text>
        <dbReference type="Rhea" id="RHEA:13429"/>
        <dbReference type="ChEBI" id="CHEBI:15378"/>
        <dbReference type="ChEBI" id="CHEBI:33019"/>
        <dbReference type="ChEBI" id="CHEBI:37563"/>
        <dbReference type="ChEBI" id="CHEBI:57823"/>
        <dbReference type="ChEBI" id="CHEBI:58262"/>
        <dbReference type="EC" id="2.7.7.60"/>
    </reaction>
</comment>
<evidence type="ECO:0000256" key="6">
    <source>
        <dbReference type="ARBA" id="ARBA00008480"/>
    </source>
</evidence>
<keyword evidence="13 14" id="KW-0511">Multifunctional enzyme</keyword>
<organism evidence="16 17">
    <name type="scientific">Hyphomonas johnsonii MHS-2</name>
    <dbReference type="NCBI Taxonomy" id="1280950"/>
    <lineage>
        <taxon>Bacteria</taxon>
        <taxon>Pseudomonadati</taxon>
        <taxon>Pseudomonadota</taxon>
        <taxon>Alphaproteobacteria</taxon>
        <taxon>Hyphomonadales</taxon>
        <taxon>Hyphomonadaceae</taxon>
        <taxon>Hyphomonas</taxon>
    </lineage>
</organism>
<keyword evidence="10 14" id="KW-0479">Metal-binding</keyword>
<dbReference type="NCBIfam" id="TIGR00453">
    <property type="entry name" value="ispD"/>
    <property type="match status" value="1"/>
</dbReference>
<keyword evidence="11 14" id="KW-0414">Isoprene biosynthesis</keyword>
<feature type="site" description="Transition state stabilizer" evidence="14">
    <location>
        <position position="253"/>
    </location>
</feature>
<dbReference type="InterPro" id="IPR034683">
    <property type="entry name" value="IspD/TarI"/>
</dbReference>
<dbReference type="PROSITE" id="PS01295">
    <property type="entry name" value="ISPD"/>
    <property type="match status" value="1"/>
</dbReference>
<evidence type="ECO:0000259" key="15">
    <source>
        <dbReference type="Pfam" id="PF02542"/>
    </source>
</evidence>
<comment type="pathway">
    <text evidence="4 14">Isoprenoid biosynthesis; isopentenyl diphosphate biosynthesis via DXP pathway; isopentenyl diphosphate from 1-deoxy-D-xylulose 5-phosphate: step 4/6.</text>
</comment>
<dbReference type="eggNOG" id="COG1211">
    <property type="taxonomic scope" value="Bacteria"/>
</dbReference>
<dbReference type="GO" id="GO:0008685">
    <property type="term" value="F:2-C-methyl-D-erythritol 2,4-cyclodiphosphate synthase activity"/>
    <property type="evidence" value="ECO:0007669"/>
    <property type="project" value="UniProtKB-UniRule"/>
</dbReference>
<dbReference type="EC" id="2.7.7.60" evidence="14"/>
<dbReference type="CDD" id="cd02516">
    <property type="entry name" value="CDP-ME_synthetase"/>
    <property type="match status" value="1"/>
</dbReference>
<dbReference type="InterPro" id="IPR026596">
    <property type="entry name" value="IspD/F"/>
</dbReference>
<comment type="similarity">
    <text evidence="6">Belongs to the IspF family.</text>
</comment>
<evidence type="ECO:0000313" key="16">
    <source>
        <dbReference type="EMBL" id="KCZ94639.1"/>
    </source>
</evidence>
<dbReference type="InterPro" id="IPR018294">
    <property type="entry name" value="ISPD_synthase_CS"/>
</dbReference>
<feature type="region of interest" description="2-C-methyl-D-erythritol 4-phosphate cytidylyltransferase" evidence="14">
    <location>
        <begin position="1"/>
        <end position="220"/>
    </location>
</feature>
<evidence type="ECO:0000256" key="11">
    <source>
        <dbReference type="ARBA" id="ARBA00023229"/>
    </source>
</evidence>
<keyword evidence="8 14" id="KW-0808">Transferase</keyword>
<feature type="site" description="Transition state stabilizer" evidence="14">
    <location>
        <position position="23"/>
    </location>
</feature>
<dbReference type="CDD" id="cd00554">
    <property type="entry name" value="MECDP_synthase"/>
    <property type="match status" value="1"/>
</dbReference>
<evidence type="ECO:0000256" key="4">
    <source>
        <dbReference type="ARBA" id="ARBA00004709"/>
    </source>
</evidence>
<dbReference type="GO" id="GO:0046872">
    <property type="term" value="F:metal ion binding"/>
    <property type="evidence" value="ECO:0007669"/>
    <property type="project" value="UniProtKB-KW"/>
</dbReference>
<evidence type="ECO:0000256" key="12">
    <source>
        <dbReference type="ARBA" id="ARBA00023239"/>
    </source>
</evidence>
<evidence type="ECO:0000256" key="2">
    <source>
        <dbReference type="ARBA" id="ARBA00001282"/>
    </source>
</evidence>
<feature type="binding site" evidence="14">
    <location>
        <position position="229"/>
    </location>
    <ligand>
        <name>a divalent metal cation</name>
        <dbReference type="ChEBI" id="CHEBI:60240"/>
    </ligand>
</feature>
<evidence type="ECO:0000256" key="13">
    <source>
        <dbReference type="ARBA" id="ARBA00023268"/>
    </source>
</evidence>
<proteinExistence type="inferred from homology"/>
<feature type="binding site" evidence="14">
    <location>
        <begin position="227"/>
        <end position="229"/>
    </location>
    <ligand>
        <name>4-CDP-2-C-methyl-D-erythritol 2-phosphate</name>
        <dbReference type="ChEBI" id="CHEBI:57919"/>
    </ligand>
</feature>
<keyword evidence="17" id="KW-1185">Reference proteome</keyword>
<dbReference type="PANTHER" id="PTHR43181:SF1">
    <property type="entry name" value="2-C-METHYL-D-ERYTHRITOL 2,4-CYCLODIPHOSPHATE SYNTHASE, CHLOROPLASTIC"/>
    <property type="match status" value="1"/>
</dbReference>
<dbReference type="OrthoDB" id="9804336at2"/>
<evidence type="ECO:0000256" key="7">
    <source>
        <dbReference type="ARBA" id="ARBA00009789"/>
    </source>
</evidence>
<feature type="site" description="Transition state stabilizer" evidence="14">
    <location>
        <position position="16"/>
    </location>
</feature>
<evidence type="ECO:0000256" key="1">
    <source>
        <dbReference type="ARBA" id="ARBA00000200"/>
    </source>
</evidence>
<protein>
    <recommendedName>
        <fullName evidence="14">Bifunctional enzyme IspD/IspF</fullName>
    </recommendedName>
    <domain>
        <recommendedName>
            <fullName evidence="14">2-C-methyl-D-erythritol 4-phosphate cytidylyltransferase</fullName>
            <ecNumber evidence="14">2.7.7.60</ecNumber>
        </recommendedName>
        <alternativeName>
            <fullName evidence="14">4-diphosphocytidyl-2C-methyl-D-erythritol synthase</fullName>
        </alternativeName>
        <alternativeName>
            <fullName evidence="14">MEP cytidylyltransferase</fullName>
            <shortName evidence="14">MCT</shortName>
        </alternativeName>
    </domain>
    <domain>
        <recommendedName>
            <fullName evidence="14">2-C-methyl-D-erythritol 2,4-cyclodiphosphate synthase</fullName>
            <shortName evidence="14">MECDP-synthase</shortName>
            <shortName evidence="14">MECPP-synthase</shortName>
            <shortName evidence="14">MECPS</shortName>
            <ecNumber evidence="14">4.6.1.12</ecNumber>
        </recommendedName>
    </domain>
</protein>
<evidence type="ECO:0000313" key="17">
    <source>
        <dbReference type="Proteomes" id="UP000025171"/>
    </source>
</evidence>
<feature type="domain" description="2-C-methyl-D-erythritol 2,4-cyclodiphosphate synthase" evidence="15">
    <location>
        <begin position="221"/>
        <end position="373"/>
    </location>
</feature>
<comment type="similarity">
    <text evidence="14">In the N-terminal section; belongs to the IspD/TarI cytidylyltransferase family. IspD subfamily.</text>
</comment>
<feature type="binding site" evidence="14">
    <location>
        <position position="261"/>
    </location>
    <ligand>
        <name>a divalent metal cation</name>
        <dbReference type="ChEBI" id="CHEBI:60240"/>
    </ligand>
</feature>
<evidence type="ECO:0000256" key="8">
    <source>
        <dbReference type="ARBA" id="ARBA00022679"/>
    </source>
</evidence>
<feature type="region of interest" description="2-C-methyl-D-erythritol 2,4-cyclodiphosphate synthase" evidence="14">
    <location>
        <begin position="221"/>
        <end position="380"/>
    </location>
</feature>
<dbReference type="GO" id="GO:0019288">
    <property type="term" value="P:isopentenyl diphosphate biosynthetic process, methylerythritol 4-phosphate pathway"/>
    <property type="evidence" value="ECO:0007669"/>
    <property type="project" value="UniProtKB-UniRule"/>
</dbReference>
<dbReference type="GO" id="GO:0016114">
    <property type="term" value="P:terpenoid biosynthetic process"/>
    <property type="evidence" value="ECO:0007669"/>
    <property type="project" value="InterPro"/>
</dbReference>
<comment type="catalytic activity">
    <reaction evidence="1 14">
        <text>4-CDP-2-C-methyl-D-erythritol 2-phosphate = 2-C-methyl-D-erythritol 2,4-cyclic diphosphate + CMP</text>
        <dbReference type="Rhea" id="RHEA:23864"/>
        <dbReference type="ChEBI" id="CHEBI:57919"/>
        <dbReference type="ChEBI" id="CHEBI:58483"/>
        <dbReference type="ChEBI" id="CHEBI:60377"/>
        <dbReference type="EC" id="4.6.1.12"/>
    </reaction>
</comment>
<feature type="binding site" evidence="14">
    <location>
        <begin position="253"/>
        <end position="254"/>
    </location>
    <ligand>
        <name>4-CDP-2-C-methyl-D-erythritol 2-phosphate</name>
        <dbReference type="ChEBI" id="CHEBI:57919"/>
    </ligand>
</feature>
<dbReference type="SUPFAM" id="SSF53448">
    <property type="entry name" value="Nucleotide-diphospho-sugar transferases"/>
    <property type="match status" value="1"/>
</dbReference>
<feature type="site" description="Transition state stabilizer" evidence="14">
    <location>
        <position position="352"/>
    </location>
</feature>
<evidence type="ECO:0000256" key="3">
    <source>
        <dbReference type="ARBA" id="ARBA00001968"/>
    </source>
</evidence>
<feature type="binding site" evidence="14">
    <location>
        <begin position="275"/>
        <end position="277"/>
    </location>
    <ligand>
        <name>4-CDP-2-C-methyl-D-erythritol 2-phosphate</name>
        <dbReference type="ChEBI" id="CHEBI:57919"/>
    </ligand>
</feature>
<dbReference type="RefSeq" id="WP_035613962.1">
    <property type="nucleotide sequence ID" value="NZ_ARYK01000001.1"/>
</dbReference>
<dbReference type="NCBIfam" id="NF006899">
    <property type="entry name" value="PRK09382.1"/>
    <property type="match status" value="1"/>
</dbReference>
<evidence type="ECO:0000256" key="9">
    <source>
        <dbReference type="ARBA" id="ARBA00022695"/>
    </source>
</evidence>
<feature type="site" description="Positions MEP for the nucleophilic attack" evidence="14">
    <location>
        <position position="199"/>
    </location>
</feature>
<dbReference type="PROSITE" id="PS01350">
    <property type="entry name" value="ISPF"/>
    <property type="match status" value="1"/>
</dbReference>
<dbReference type="UniPathway" id="UPA00056">
    <property type="reaction ID" value="UER00093"/>
</dbReference>